<dbReference type="PANTHER" id="PTHR12223:SF28">
    <property type="entry name" value="LECTIN, MANNOSE BINDING 1 LIKE"/>
    <property type="match status" value="1"/>
</dbReference>
<dbReference type="Gene3D" id="2.60.120.200">
    <property type="match status" value="1"/>
</dbReference>
<dbReference type="GO" id="GO:0005789">
    <property type="term" value="C:endoplasmic reticulum membrane"/>
    <property type="evidence" value="ECO:0007669"/>
    <property type="project" value="TreeGrafter"/>
</dbReference>
<keyword evidence="3 8" id="KW-0732">Signal</keyword>
<dbReference type="PROSITE" id="PS51328">
    <property type="entry name" value="L_LECTIN_LIKE"/>
    <property type="match status" value="1"/>
</dbReference>
<feature type="signal peptide" evidence="8">
    <location>
        <begin position="1"/>
        <end position="16"/>
    </location>
</feature>
<evidence type="ECO:0000256" key="2">
    <source>
        <dbReference type="ARBA" id="ARBA00022692"/>
    </source>
</evidence>
<evidence type="ECO:0000313" key="11">
    <source>
        <dbReference type="Proteomes" id="UP001166286"/>
    </source>
</evidence>
<evidence type="ECO:0000256" key="5">
    <source>
        <dbReference type="ARBA" id="ARBA00023136"/>
    </source>
</evidence>
<feature type="transmembrane region" description="Helical" evidence="7">
    <location>
        <begin position="374"/>
        <end position="395"/>
    </location>
</feature>
<feature type="domain" description="L-type lectin-like" evidence="9">
    <location>
        <begin position="22"/>
        <end position="235"/>
    </location>
</feature>
<keyword evidence="11" id="KW-1185">Reference proteome</keyword>
<sequence>MHFFYLLSLLAASASAQYLVESSSFGHNERISPNNDGNIPGWLLSGDGGNVPQIMSDRVILTPSYPGNQRGALWADARVSQAEWIAQFDFRASGPERGGGNLQLWYAKDGPKAVGTSSIYTAGQFDGFVLVIDSYGGRGGSIRGFMNDGSLDYKNYHSVDSLAFGHCDYSYRNLGRPSKLQIRQEGTTFEVIIDDKLCMSTDKIRMPQYYNFGITAASAENPDSFELYKFLLFTSGSVTREEPRRAQTPYGEQSNINANTPPDTPAPSVDQTAQFQDLHNRLQTLTHSIDSLYNEIRVLADKSEGRHQELSRNVISPDRLDAIDTRLHGIETIVRGYQGQFSGLENSLKDTHSSLAENLPKHMGDLITTSAPRMGLLIFVFIGVQLLLAGSYVIYKRRRANGPKKYL</sequence>
<dbReference type="GO" id="GO:0000139">
    <property type="term" value="C:Golgi membrane"/>
    <property type="evidence" value="ECO:0007669"/>
    <property type="project" value="TreeGrafter"/>
</dbReference>
<feature type="compositionally biased region" description="Polar residues" evidence="6">
    <location>
        <begin position="250"/>
        <end position="261"/>
    </location>
</feature>
<proteinExistence type="predicted"/>
<dbReference type="InterPro" id="IPR051136">
    <property type="entry name" value="Intracellular_Lectin-GPT"/>
</dbReference>
<dbReference type="CDD" id="cd06903">
    <property type="entry name" value="lectin_EMP46_EMP47"/>
    <property type="match status" value="1"/>
</dbReference>
<dbReference type="Pfam" id="PF03388">
    <property type="entry name" value="Lectin_leg-like"/>
    <property type="match status" value="1"/>
</dbReference>
<evidence type="ECO:0000256" key="7">
    <source>
        <dbReference type="SAM" id="Phobius"/>
    </source>
</evidence>
<dbReference type="InterPro" id="IPR035661">
    <property type="entry name" value="EMP46/EMP47_N"/>
</dbReference>
<comment type="caution">
    <text evidence="10">The sequence shown here is derived from an EMBL/GenBank/DDBJ whole genome shotgun (WGS) entry which is preliminary data.</text>
</comment>
<evidence type="ECO:0000256" key="4">
    <source>
        <dbReference type="ARBA" id="ARBA00022989"/>
    </source>
</evidence>
<dbReference type="InterPro" id="IPR013320">
    <property type="entry name" value="ConA-like_dom_sf"/>
</dbReference>
<dbReference type="InterPro" id="IPR005052">
    <property type="entry name" value="Lectin_leg"/>
</dbReference>
<dbReference type="PANTHER" id="PTHR12223">
    <property type="entry name" value="VESICULAR MANNOSE-BINDING LECTIN"/>
    <property type="match status" value="1"/>
</dbReference>
<keyword evidence="5 7" id="KW-0472">Membrane</keyword>
<evidence type="ECO:0000256" key="6">
    <source>
        <dbReference type="SAM" id="MobiDB-lite"/>
    </source>
</evidence>
<evidence type="ECO:0000256" key="3">
    <source>
        <dbReference type="ARBA" id="ARBA00022729"/>
    </source>
</evidence>
<evidence type="ECO:0000256" key="8">
    <source>
        <dbReference type="SAM" id="SignalP"/>
    </source>
</evidence>
<keyword evidence="4 7" id="KW-1133">Transmembrane helix</keyword>
<evidence type="ECO:0000256" key="1">
    <source>
        <dbReference type="ARBA" id="ARBA00004479"/>
    </source>
</evidence>
<keyword evidence="2 7" id="KW-0812">Transmembrane</keyword>
<reference evidence="10" key="1">
    <citation type="submission" date="2023-03" db="EMBL/GenBank/DDBJ databases">
        <title>Complete genome of Cladonia borealis.</title>
        <authorList>
            <person name="Park H."/>
        </authorList>
    </citation>
    <scope>NUCLEOTIDE SEQUENCE</scope>
    <source>
        <strain evidence="10">ANT050790</strain>
    </source>
</reference>
<protein>
    <recommendedName>
        <fullName evidence="9">L-type lectin-like domain-containing protein</fullName>
    </recommendedName>
</protein>
<dbReference type="GO" id="GO:0006888">
    <property type="term" value="P:endoplasmic reticulum to Golgi vesicle-mediated transport"/>
    <property type="evidence" value="ECO:0007669"/>
    <property type="project" value="TreeGrafter"/>
</dbReference>
<evidence type="ECO:0000259" key="9">
    <source>
        <dbReference type="PROSITE" id="PS51328"/>
    </source>
</evidence>
<dbReference type="GO" id="GO:0005793">
    <property type="term" value="C:endoplasmic reticulum-Golgi intermediate compartment"/>
    <property type="evidence" value="ECO:0007669"/>
    <property type="project" value="TreeGrafter"/>
</dbReference>
<dbReference type="EMBL" id="JAFEKC020000013">
    <property type="protein sequence ID" value="KAK0511748.1"/>
    <property type="molecule type" value="Genomic_DNA"/>
</dbReference>
<organism evidence="10 11">
    <name type="scientific">Cladonia borealis</name>
    <dbReference type="NCBI Taxonomy" id="184061"/>
    <lineage>
        <taxon>Eukaryota</taxon>
        <taxon>Fungi</taxon>
        <taxon>Dikarya</taxon>
        <taxon>Ascomycota</taxon>
        <taxon>Pezizomycotina</taxon>
        <taxon>Lecanoromycetes</taxon>
        <taxon>OSLEUM clade</taxon>
        <taxon>Lecanoromycetidae</taxon>
        <taxon>Lecanorales</taxon>
        <taxon>Lecanorineae</taxon>
        <taxon>Cladoniaceae</taxon>
        <taxon>Cladonia</taxon>
    </lineage>
</organism>
<dbReference type="GO" id="GO:0005537">
    <property type="term" value="F:D-mannose binding"/>
    <property type="evidence" value="ECO:0007669"/>
    <property type="project" value="TreeGrafter"/>
</dbReference>
<dbReference type="Proteomes" id="UP001166286">
    <property type="component" value="Unassembled WGS sequence"/>
</dbReference>
<accession>A0AA39R1S4</accession>
<dbReference type="SUPFAM" id="SSF49899">
    <property type="entry name" value="Concanavalin A-like lectins/glucanases"/>
    <property type="match status" value="1"/>
</dbReference>
<feature type="chain" id="PRO_5041453442" description="L-type lectin-like domain-containing protein" evidence="8">
    <location>
        <begin position="17"/>
        <end position="407"/>
    </location>
</feature>
<evidence type="ECO:0000313" key="10">
    <source>
        <dbReference type="EMBL" id="KAK0511748.1"/>
    </source>
</evidence>
<dbReference type="AlphaFoldDB" id="A0AA39R1S4"/>
<feature type="region of interest" description="Disordered" evidence="6">
    <location>
        <begin position="241"/>
        <end position="268"/>
    </location>
</feature>
<dbReference type="GO" id="GO:0030134">
    <property type="term" value="C:COPII-coated ER to Golgi transport vesicle"/>
    <property type="evidence" value="ECO:0007669"/>
    <property type="project" value="TreeGrafter"/>
</dbReference>
<gene>
    <name evidence="10" type="ORF">JMJ35_006321</name>
</gene>
<name>A0AA39R1S4_9LECA</name>
<comment type="subcellular location">
    <subcellularLocation>
        <location evidence="1">Membrane</location>
        <topology evidence="1">Single-pass type I membrane protein</topology>
    </subcellularLocation>
</comment>